<dbReference type="InterPro" id="IPR038408">
    <property type="entry name" value="GNK2_sf"/>
</dbReference>
<keyword evidence="1" id="KW-0732">Signal</keyword>
<name>A0ABC8TQ05_9AQUA</name>
<evidence type="ECO:0000313" key="6">
    <source>
        <dbReference type="Proteomes" id="UP001642360"/>
    </source>
</evidence>
<keyword evidence="6" id="KW-1185">Reference proteome</keyword>
<sequence>MIFRLEVTSSIRFKVSTWNSKHHKMHANCPVGVGPDGLILASYKDKRCPILSLLNGGGDSISANITKGEYPDRVYGIFLCRGDVKHEACQKFIGTAGDRIVKNAPSEKRQSYVQAATNTSNRNYARDEAKIISMESGDTRVEAQPPSPDHSTNNGTKKEQEHSQEVQLVHLAGENLSNDFSNEDLIGEKGEKSQEFPFIRGL</sequence>
<feature type="domain" description="Gnk2-homologous" evidence="4">
    <location>
        <begin position="62"/>
        <end position="111"/>
    </location>
</feature>
<reference evidence="5 6" key="1">
    <citation type="submission" date="2024-02" db="EMBL/GenBank/DDBJ databases">
        <authorList>
            <person name="Vignale AGUSTIN F."/>
            <person name="Sosa J E."/>
            <person name="Modenutti C."/>
        </authorList>
    </citation>
    <scope>NUCLEOTIDE SEQUENCE [LARGE SCALE GENOMIC DNA]</scope>
</reference>
<feature type="region of interest" description="Disordered" evidence="3">
    <location>
        <begin position="179"/>
        <end position="202"/>
    </location>
</feature>
<accession>A0ABC8TQ05</accession>
<dbReference type="Pfam" id="PF01657">
    <property type="entry name" value="Stress-antifung"/>
    <property type="match status" value="1"/>
</dbReference>
<gene>
    <name evidence="5" type="ORF">ILEXP_LOCUS39393</name>
</gene>
<evidence type="ECO:0000256" key="3">
    <source>
        <dbReference type="SAM" id="MobiDB-lite"/>
    </source>
</evidence>
<protein>
    <recommendedName>
        <fullName evidence="4">Gnk2-homologous domain-containing protein</fullName>
    </recommendedName>
</protein>
<dbReference type="InterPro" id="IPR002902">
    <property type="entry name" value="GNK2"/>
</dbReference>
<proteinExistence type="predicted"/>
<evidence type="ECO:0000256" key="2">
    <source>
        <dbReference type="ARBA" id="ARBA00022737"/>
    </source>
</evidence>
<keyword evidence="2" id="KW-0677">Repeat</keyword>
<dbReference type="EMBL" id="CAUOFW020005392">
    <property type="protein sequence ID" value="CAK9169906.1"/>
    <property type="molecule type" value="Genomic_DNA"/>
</dbReference>
<evidence type="ECO:0000256" key="1">
    <source>
        <dbReference type="ARBA" id="ARBA00022729"/>
    </source>
</evidence>
<dbReference type="Proteomes" id="UP001642360">
    <property type="component" value="Unassembled WGS sequence"/>
</dbReference>
<feature type="region of interest" description="Disordered" evidence="3">
    <location>
        <begin position="137"/>
        <end position="164"/>
    </location>
</feature>
<evidence type="ECO:0000313" key="5">
    <source>
        <dbReference type="EMBL" id="CAK9169906.1"/>
    </source>
</evidence>
<comment type="caution">
    <text evidence="5">The sequence shown here is derived from an EMBL/GenBank/DDBJ whole genome shotgun (WGS) entry which is preliminary data.</text>
</comment>
<organism evidence="5 6">
    <name type="scientific">Ilex paraguariensis</name>
    <name type="common">yerba mate</name>
    <dbReference type="NCBI Taxonomy" id="185542"/>
    <lineage>
        <taxon>Eukaryota</taxon>
        <taxon>Viridiplantae</taxon>
        <taxon>Streptophyta</taxon>
        <taxon>Embryophyta</taxon>
        <taxon>Tracheophyta</taxon>
        <taxon>Spermatophyta</taxon>
        <taxon>Magnoliopsida</taxon>
        <taxon>eudicotyledons</taxon>
        <taxon>Gunneridae</taxon>
        <taxon>Pentapetalae</taxon>
        <taxon>asterids</taxon>
        <taxon>campanulids</taxon>
        <taxon>Aquifoliales</taxon>
        <taxon>Aquifoliaceae</taxon>
        <taxon>Ilex</taxon>
    </lineage>
</organism>
<dbReference type="Gene3D" id="3.30.430.20">
    <property type="entry name" value="Gnk2 domain, C-X8-C-X2-C motif"/>
    <property type="match status" value="1"/>
</dbReference>
<dbReference type="AlphaFoldDB" id="A0ABC8TQ05"/>
<evidence type="ECO:0000259" key="4">
    <source>
        <dbReference type="Pfam" id="PF01657"/>
    </source>
</evidence>